<dbReference type="GO" id="GO:0016758">
    <property type="term" value="F:hexosyltransferase activity"/>
    <property type="evidence" value="ECO:0007669"/>
    <property type="project" value="UniProtKB-ARBA"/>
</dbReference>
<dbReference type="Pfam" id="PF00535">
    <property type="entry name" value="Glycos_transf_2"/>
    <property type="match status" value="1"/>
</dbReference>
<proteinExistence type="predicted"/>
<dbReference type="AlphaFoldDB" id="A0A5C1I0T8"/>
<dbReference type="RefSeq" id="WP_112573956.1">
    <property type="nucleotide sequence ID" value="NZ_CP043450.1"/>
</dbReference>
<dbReference type="SUPFAM" id="SSF53448">
    <property type="entry name" value="Nucleotide-diphospho-sugar transferases"/>
    <property type="match status" value="1"/>
</dbReference>
<sequence length="307" mass="35582">MNLPDLKKYREDFIAAGVNLPLQVIPSGGLLKVLPAPDNQYTGWPWTEETDPKVYRTNNNWPKLTIVTPSYNQGRFIEQTIRSILLQNYPNLEYIVIDGGSNDETVSILEKYAPWISYYRSAKDNGQGQAINLGFSLASGDYYAWINSDDYYLKDVFHEVIQLFTQSKTKFVYGYGLNYRETTQQFDVSKVLPSLDFFLKIPNFVQPSSFWSATIHQPIWEKLHCALDFELWLRLVKGQKRKLIKKPLSVANIHDTAKTSDAKMKMKWDEDEKLMWSNEGHGAVPHWGKVNFINRIRIKIYRSLGLI</sequence>
<accession>A0A5C1I0T8</accession>
<dbReference type="InterPro" id="IPR001173">
    <property type="entry name" value="Glyco_trans_2-like"/>
</dbReference>
<dbReference type="Gene3D" id="3.90.550.10">
    <property type="entry name" value="Spore Coat Polysaccharide Biosynthesis Protein SpsA, Chain A"/>
    <property type="match status" value="1"/>
</dbReference>
<protein>
    <submittedName>
        <fullName evidence="2">Glycosyltransferase</fullName>
    </submittedName>
</protein>
<organism evidence="2 3">
    <name type="scientific">Mucilaginibacter rubeus</name>
    <dbReference type="NCBI Taxonomy" id="2027860"/>
    <lineage>
        <taxon>Bacteria</taxon>
        <taxon>Pseudomonadati</taxon>
        <taxon>Bacteroidota</taxon>
        <taxon>Sphingobacteriia</taxon>
        <taxon>Sphingobacteriales</taxon>
        <taxon>Sphingobacteriaceae</taxon>
        <taxon>Mucilaginibacter</taxon>
    </lineage>
</organism>
<dbReference type="EMBL" id="CP043450">
    <property type="protein sequence ID" value="QEM11419.1"/>
    <property type="molecule type" value="Genomic_DNA"/>
</dbReference>
<dbReference type="Proteomes" id="UP000251402">
    <property type="component" value="Chromosome"/>
</dbReference>
<reference evidence="2" key="1">
    <citation type="submission" date="2019-08" db="EMBL/GenBank/DDBJ databases">
        <title>Comparative genome analysis confer to the adaptation heavy metal polluted environment.</title>
        <authorList>
            <person name="Li Y."/>
        </authorList>
    </citation>
    <scope>NUCLEOTIDE SEQUENCE [LARGE SCALE GENOMIC DNA]</scope>
    <source>
        <strain evidence="2">P1</strain>
    </source>
</reference>
<keyword evidence="3" id="KW-1185">Reference proteome</keyword>
<name>A0A5C1I0T8_9SPHI</name>
<dbReference type="InterPro" id="IPR029044">
    <property type="entry name" value="Nucleotide-diphossugar_trans"/>
</dbReference>
<dbReference type="KEGG" id="mrub:DEO27_015745"/>
<evidence type="ECO:0000259" key="1">
    <source>
        <dbReference type="Pfam" id="PF00535"/>
    </source>
</evidence>
<feature type="domain" description="Glycosyltransferase 2-like" evidence="1">
    <location>
        <begin position="65"/>
        <end position="183"/>
    </location>
</feature>
<dbReference type="CDD" id="cd06433">
    <property type="entry name" value="GT_2_WfgS_like"/>
    <property type="match status" value="1"/>
</dbReference>
<gene>
    <name evidence="2" type="ORF">DEO27_015745</name>
</gene>
<dbReference type="PANTHER" id="PTHR22916:SF65">
    <property type="entry name" value="SLR1065 PROTEIN"/>
    <property type="match status" value="1"/>
</dbReference>
<dbReference type="OrthoDB" id="9788101at2"/>
<evidence type="ECO:0000313" key="2">
    <source>
        <dbReference type="EMBL" id="QEM11419.1"/>
    </source>
</evidence>
<dbReference type="PANTHER" id="PTHR22916">
    <property type="entry name" value="GLYCOSYLTRANSFERASE"/>
    <property type="match status" value="1"/>
</dbReference>
<evidence type="ECO:0000313" key="3">
    <source>
        <dbReference type="Proteomes" id="UP000251402"/>
    </source>
</evidence>